<gene>
    <name evidence="2" type="ORF">PVAG01_05253</name>
</gene>
<dbReference type="SUPFAM" id="SSF142433">
    <property type="entry name" value="CinA-like"/>
    <property type="match status" value="1"/>
</dbReference>
<dbReference type="Gene3D" id="3.90.950.20">
    <property type="entry name" value="CinA-like"/>
    <property type="match status" value="1"/>
</dbReference>
<evidence type="ECO:0000313" key="3">
    <source>
        <dbReference type="Proteomes" id="UP001629113"/>
    </source>
</evidence>
<dbReference type="EMBL" id="JBFCZG010000004">
    <property type="protein sequence ID" value="KAL3423506.1"/>
    <property type="molecule type" value="Genomic_DNA"/>
</dbReference>
<evidence type="ECO:0000313" key="2">
    <source>
        <dbReference type="EMBL" id="KAL3423506.1"/>
    </source>
</evidence>
<reference evidence="2 3" key="1">
    <citation type="submission" date="2024-06" db="EMBL/GenBank/DDBJ databases">
        <title>Complete genome of Phlyctema vagabunda strain 19-DSS-EL-015.</title>
        <authorList>
            <person name="Fiorenzani C."/>
        </authorList>
    </citation>
    <scope>NUCLEOTIDE SEQUENCE [LARGE SCALE GENOMIC DNA]</scope>
    <source>
        <strain evidence="2 3">19-DSS-EL-015</strain>
    </source>
</reference>
<dbReference type="Pfam" id="PF02464">
    <property type="entry name" value="CinA"/>
    <property type="match status" value="1"/>
</dbReference>
<accession>A0ABR4PJJ4</accession>
<organism evidence="2 3">
    <name type="scientific">Phlyctema vagabunda</name>
    <dbReference type="NCBI Taxonomy" id="108571"/>
    <lineage>
        <taxon>Eukaryota</taxon>
        <taxon>Fungi</taxon>
        <taxon>Dikarya</taxon>
        <taxon>Ascomycota</taxon>
        <taxon>Pezizomycotina</taxon>
        <taxon>Leotiomycetes</taxon>
        <taxon>Helotiales</taxon>
        <taxon>Dermateaceae</taxon>
        <taxon>Phlyctema</taxon>
    </lineage>
</organism>
<name>A0ABR4PJJ4_9HELO</name>
<feature type="domain" description="CinA C-terminal" evidence="1">
    <location>
        <begin position="62"/>
        <end position="218"/>
    </location>
</feature>
<protein>
    <recommendedName>
        <fullName evidence="1">CinA C-terminal domain-containing protein</fullName>
    </recommendedName>
</protein>
<dbReference type="InterPro" id="IPR008136">
    <property type="entry name" value="CinA_C"/>
</dbReference>
<dbReference type="InterPro" id="IPR036653">
    <property type="entry name" value="CinA-like_C"/>
</dbReference>
<dbReference type="Proteomes" id="UP001629113">
    <property type="component" value="Unassembled WGS sequence"/>
</dbReference>
<sequence>MNSLAIRIFRLHNHHHLKVARLQKPASHISSSFLRGHLQLYSNNNNNNMSATTHDFPPAKVQAIAREIAGLLKERNETVCLAETAAGGIVSSSLLAQPGASKFYRGGLTLYTLESRVAFAGWTQANTDAYRGPTPDVVSGLAKNVSSKLGATYTLCESGTAGPTGGNTPNRTPGYVALAIATDKGEVFTKELDTGLGTDREANMVAFAHEGLLFLKEVIGKAGGKL</sequence>
<evidence type="ECO:0000259" key="1">
    <source>
        <dbReference type="Pfam" id="PF02464"/>
    </source>
</evidence>
<comment type="caution">
    <text evidence="2">The sequence shown here is derived from an EMBL/GenBank/DDBJ whole genome shotgun (WGS) entry which is preliminary data.</text>
</comment>
<proteinExistence type="predicted"/>
<keyword evidence="3" id="KW-1185">Reference proteome</keyword>